<dbReference type="EMBL" id="JABTXI010000020">
    <property type="protein sequence ID" value="MBY3594182.1"/>
    <property type="molecule type" value="Genomic_DNA"/>
</dbReference>
<organism evidence="1 2">
    <name type="scientific">Rhizobium bangladeshense</name>
    <dbReference type="NCBI Taxonomy" id="1138189"/>
    <lineage>
        <taxon>Bacteria</taxon>
        <taxon>Pseudomonadati</taxon>
        <taxon>Pseudomonadota</taxon>
        <taxon>Alphaproteobacteria</taxon>
        <taxon>Hyphomicrobiales</taxon>
        <taxon>Rhizobiaceae</taxon>
        <taxon>Rhizobium/Agrobacterium group</taxon>
        <taxon>Rhizobium</taxon>
    </lineage>
</organism>
<reference evidence="1 2" key="1">
    <citation type="submission" date="2020-06" db="EMBL/GenBank/DDBJ databases">
        <title>Global-level population genomics: horizontal gene transfer, symbiosis and evolution in Rhizobia.</title>
        <authorList>
            <person name="Gai Y."/>
        </authorList>
    </citation>
    <scope>NUCLEOTIDE SEQUENCE [LARGE SCALE GENOMIC DNA]</scope>
    <source>
        <strain evidence="1 2">PLR6_1b</strain>
    </source>
</reference>
<keyword evidence="2" id="KW-1185">Reference proteome</keyword>
<dbReference type="Proteomes" id="UP000720124">
    <property type="component" value="Unassembled WGS sequence"/>
</dbReference>
<protein>
    <submittedName>
        <fullName evidence="1">Uncharacterized protein</fullName>
    </submittedName>
</protein>
<evidence type="ECO:0000313" key="2">
    <source>
        <dbReference type="Proteomes" id="UP000720124"/>
    </source>
</evidence>
<comment type="caution">
    <text evidence="1">The sequence shown here is derived from an EMBL/GenBank/DDBJ whole genome shotgun (WGS) entry which is preliminary data.</text>
</comment>
<gene>
    <name evidence="1" type="ORF">HJA87_30600</name>
</gene>
<proteinExistence type="predicted"/>
<sequence>MTDLPDNHPLVLYSSGQISRQVAIDRMKFRDYATLLVALGDADLPMPMPSEEQIEKEVAVFQQLMRT</sequence>
<dbReference type="RefSeq" id="WP_222012537.1">
    <property type="nucleotide sequence ID" value="NZ_JABTXI010000020.1"/>
</dbReference>
<accession>A0ABS7LRV1</accession>
<evidence type="ECO:0000313" key="1">
    <source>
        <dbReference type="EMBL" id="MBY3594182.1"/>
    </source>
</evidence>
<name>A0ABS7LRV1_9HYPH</name>